<reference evidence="2 3" key="1">
    <citation type="journal article" date="2017" name="Curr. Biol.">
        <title>Genome architecture and evolution of a unichromosomal asexual nematode.</title>
        <authorList>
            <person name="Fradin H."/>
            <person name="Zegar C."/>
            <person name="Gutwein M."/>
            <person name="Lucas J."/>
            <person name="Kovtun M."/>
            <person name="Corcoran D."/>
            <person name="Baugh L.R."/>
            <person name="Kiontke K."/>
            <person name="Gunsalus K."/>
            <person name="Fitch D.H."/>
            <person name="Piano F."/>
        </authorList>
    </citation>
    <scope>NUCLEOTIDE SEQUENCE [LARGE SCALE GENOMIC DNA]</scope>
    <source>
        <strain evidence="2">PF1309</strain>
    </source>
</reference>
<comment type="caution">
    <text evidence="2">The sequence shown here is derived from an EMBL/GenBank/DDBJ whole genome shotgun (WGS) entry which is preliminary data.</text>
</comment>
<gene>
    <name evidence="2" type="ORF">WR25_04199</name>
</gene>
<evidence type="ECO:0000313" key="3">
    <source>
        <dbReference type="Proteomes" id="UP000218231"/>
    </source>
</evidence>
<organism evidence="2 3">
    <name type="scientific">Diploscapter pachys</name>
    <dbReference type="NCBI Taxonomy" id="2018661"/>
    <lineage>
        <taxon>Eukaryota</taxon>
        <taxon>Metazoa</taxon>
        <taxon>Ecdysozoa</taxon>
        <taxon>Nematoda</taxon>
        <taxon>Chromadorea</taxon>
        <taxon>Rhabditida</taxon>
        <taxon>Rhabditina</taxon>
        <taxon>Rhabditomorpha</taxon>
        <taxon>Rhabditoidea</taxon>
        <taxon>Rhabditidae</taxon>
        <taxon>Diploscapter</taxon>
    </lineage>
</organism>
<dbReference type="Proteomes" id="UP000218231">
    <property type="component" value="Unassembled WGS sequence"/>
</dbReference>
<evidence type="ECO:0000256" key="1">
    <source>
        <dbReference type="SAM" id="MobiDB-lite"/>
    </source>
</evidence>
<feature type="compositionally biased region" description="Acidic residues" evidence="1">
    <location>
        <begin position="74"/>
        <end position="94"/>
    </location>
</feature>
<name>A0A2A2KHR8_9BILA</name>
<dbReference type="EMBL" id="LIAE01008600">
    <property type="protein sequence ID" value="PAV73418.1"/>
    <property type="molecule type" value="Genomic_DNA"/>
</dbReference>
<keyword evidence="3" id="KW-1185">Reference proteome</keyword>
<feature type="compositionally biased region" description="Polar residues" evidence="1">
    <location>
        <begin position="46"/>
        <end position="61"/>
    </location>
</feature>
<proteinExistence type="predicted"/>
<sequence>MPTSHMTAGSSSRKSVLLNSRISKRFLGVGRVSGTPGVARAVSAQLDEQSVRSSDSESNANEQRDSPVDQPNDPMDEDQPNDPMDDEPIFEAESYEIGQGPPPSDFRTNHQKCTFSPWLYPLSPFIRRKEKKRER</sequence>
<accession>A0A2A2KHR8</accession>
<feature type="region of interest" description="Disordered" evidence="1">
    <location>
        <begin position="29"/>
        <end position="113"/>
    </location>
</feature>
<evidence type="ECO:0000313" key="2">
    <source>
        <dbReference type="EMBL" id="PAV73418.1"/>
    </source>
</evidence>
<protein>
    <submittedName>
        <fullName evidence="2">Uncharacterized protein</fullName>
    </submittedName>
</protein>
<dbReference type="AlphaFoldDB" id="A0A2A2KHR8"/>